<keyword evidence="1" id="KW-0472">Membrane</keyword>
<protein>
    <submittedName>
        <fullName evidence="3">G-protein coupled receptors family 1 profile domain-containing protein</fullName>
    </submittedName>
</protein>
<accession>A0A0M3IJE0</accession>
<evidence type="ECO:0000313" key="3">
    <source>
        <dbReference type="WBParaSite" id="ALUE_0001875801-mRNA-1"/>
    </source>
</evidence>
<feature type="transmembrane region" description="Helical" evidence="1">
    <location>
        <begin position="12"/>
        <end position="35"/>
    </location>
</feature>
<keyword evidence="1" id="KW-0812">Transmembrane</keyword>
<reference evidence="3" key="1">
    <citation type="submission" date="2017-02" db="UniProtKB">
        <authorList>
            <consortium name="WormBaseParasite"/>
        </authorList>
    </citation>
    <scope>IDENTIFICATION</scope>
</reference>
<keyword evidence="2" id="KW-1185">Reference proteome</keyword>
<dbReference type="Proteomes" id="UP000036681">
    <property type="component" value="Unplaced"/>
</dbReference>
<organism evidence="2 3">
    <name type="scientific">Ascaris lumbricoides</name>
    <name type="common">Giant roundworm</name>
    <dbReference type="NCBI Taxonomy" id="6252"/>
    <lineage>
        <taxon>Eukaryota</taxon>
        <taxon>Metazoa</taxon>
        <taxon>Ecdysozoa</taxon>
        <taxon>Nematoda</taxon>
        <taxon>Chromadorea</taxon>
        <taxon>Rhabditida</taxon>
        <taxon>Spirurina</taxon>
        <taxon>Ascaridomorpha</taxon>
        <taxon>Ascaridoidea</taxon>
        <taxon>Ascarididae</taxon>
        <taxon>Ascaris</taxon>
    </lineage>
</organism>
<dbReference type="WBParaSite" id="ALUE_0001875801-mRNA-1">
    <property type="protein sequence ID" value="ALUE_0001875801-mRNA-1"/>
    <property type="gene ID" value="ALUE_0001875801"/>
</dbReference>
<feature type="transmembrane region" description="Helical" evidence="1">
    <location>
        <begin position="55"/>
        <end position="78"/>
    </location>
</feature>
<evidence type="ECO:0000256" key="1">
    <source>
        <dbReference type="SAM" id="Phobius"/>
    </source>
</evidence>
<feature type="transmembrane region" description="Helical" evidence="1">
    <location>
        <begin position="154"/>
        <end position="176"/>
    </location>
</feature>
<dbReference type="AlphaFoldDB" id="A0A0M3IJE0"/>
<sequence>MSSIDESFLERITNGTLAEIIIGSTYVALSTAFMVSTAMVDWVNWHCNIDLMHNLQIAGGILNSSWITMSGLIFALALNQLMVVSNGISKLQNNCLLRFTLATTVHICAAYSVGIMFFLAFMTPWSGVIYLREAFCFTYAEDLEANEMISQIDWVYTIIIISLSFFIYVLIFILVLRKDDIDKAIND</sequence>
<proteinExistence type="predicted"/>
<evidence type="ECO:0000313" key="2">
    <source>
        <dbReference type="Proteomes" id="UP000036681"/>
    </source>
</evidence>
<name>A0A0M3IJE0_ASCLU</name>
<keyword evidence="1" id="KW-1133">Transmembrane helix</keyword>
<feature type="transmembrane region" description="Helical" evidence="1">
    <location>
        <begin position="99"/>
        <end position="122"/>
    </location>
</feature>